<keyword evidence="1" id="KW-0472">Membrane</keyword>
<evidence type="ECO:0000256" key="1">
    <source>
        <dbReference type="SAM" id="Phobius"/>
    </source>
</evidence>
<reference evidence="2 3" key="1">
    <citation type="journal article" date="2019" name="Genome Biol. Evol.">
        <title>Nanopore Sequencing Significantly Improves Genome Assembly of the Protozoan Parasite Trypanosoma cruzi.</title>
        <authorList>
            <person name="Diaz-Viraque F."/>
            <person name="Pita S."/>
            <person name="Greif G."/>
            <person name="de Souza R.C.M."/>
            <person name="Iraola G."/>
            <person name="Robello C."/>
        </authorList>
    </citation>
    <scope>NUCLEOTIDE SEQUENCE [LARGE SCALE GENOMIC DNA]</scope>
    <source>
        <strain evidence="2 3">Berenice</strain>
    </source>
</reference>
<evidence type="ECO:0000313" key="3">
    <source>
        <dbReference type="Proteomes" id="UP000583944"/>
    </source>
</evidence>
<proteinExistence type="predicted"/>
<dbReference type="AlphaFoldDB" id="A0A7J6Y518"/>
<evidence type="ECO:0000313" key="2">
    <source>
        <dbReference type="EMBL" id="KAF5221762.1"/>
    </source>
</evidence>
<gene>
    <name evidence="2" type="ORF">ECC02_005118</name>
</gene>
<sequence length="280" mass="31672">MDPYQFTVLIQWLVFLLIYIYIYLANIYIFPFFFISVEVVMQQKCEVHISGATFSYLVSSVLSLCGATKRNYNLFGHYEVREGDTDNTENLSVLEAVVTTVLPLGVLPPEGATFLGYASARRFGPHKLSFEDTKFLLGKKILFDIQSEKFSSSYPLLLLLVTSHPDASPSTGTNTLEYSVIQSVYPFDSAKYSFTNKNVVPLKVDNMVDSLSGFISISSLGCHNPSDKLRLPFFVNRPRVVEVTFEHSVSEMEDASRKIQVLFQRLTDLKRVLSEKKVSH</sequence>
<keyword evidence="1" id="KW-1133">Transmembrane helix</keyword>
<protein>
    <submittedName>
        <fullName evidence="2">Uncharacterized protein</fullName>
    </submittedName>
</protein>
<dbReference type="Proteomes" id="UP000583944">
    <property type="component" value="Unassembled WGS sequence"/>
</dbReference>
<comment type="caution">
    <text evidence="2">The sequence shown here is derived from an EMBL/GenBank/DDBJ whole genome shotgun (WGS) entry which is preliminary data.</text>
</comment>
<dbReference type="EMBL" id="JABDHM010000033">
    <property type="protein sequence ID" value="KAF5221762.1"/>
    <property type="molecule type" value="Genomic_DNA"/>
</dbReference>
<feature type="transmembrane region" description="Helical" evidence="1">
    <location>
        <begin position="12"/>
        <end position="35"/>
    </location>
</feature>
<keyword evidence="1" id="KW-0812">Transmembrane</keyword>
<accession>A0A7J6Y518</accession>
<name>A0A7J6Y518_TRYCR</name>
<dbReference type="VEuPathDB" id="TriTrypDB:BCY84_05299"/>
<organism evidence="2 3">
    <name type="scientific">Trypanosoma cruzi</name>
    <dbReference type="NCBI Taxonomy" id="5693"/>
    <lineage>
        <taxon>Eukaryota</taxon>
        <taxon>Discoba</taxon>
        <taxon>Euglenozoa</taxon>
        <taxon>Kinetoplastea</taxon>
        <taxon>Metakinetoplastina</taxon>
        <taxon>Trypanosomatida</taxon>
        <taxon>Trypanosomatidae</taxon>
        <taxon>Trypanosoma</taxon>
        <taxon>Schizotrypanum</taxon>
    </lineage>
</organism>
<dbReference type="VEuPathDB" id="TriTrypDB:ECC02_005118"/>